<dbReference type="RefSeq" id="WP_377300985.1">
    <property type="nucleotide sequence ID" value="NZ_CP180191.1"/>
</dbReference>
<gene>
    <name evidence="2" type="ORF">ACFOEN_03090</name>
</gene>
<feature type="transmembrane region" description="Helical" evidence="1">
    <location>
        <begin position="197"/>
        <end position="215"/>
    </location>
</feature>
<protein>
    <submittedName>
        <fullName evidence="2">Sodium-dependent bicarbonate transport family permease</fullName>
    </submittedName>
</protein>
<name>A0ABV7H1H9_9BURK</name>
<keyword evidence="1" id="KW-1133">Transmembrane helix</keyword>
<evidence type="ECO:0000313" key="2">
    <source>
        <dbReference type="EMBL" id="MFC3146623.1"/>
    </source>
</evidence>
<evidence type="ECO:0000256" key="1">
    <source>
        <dbReference type="SAM" id="Phobius"/>
    </source>
</evidence>
<feature type="transmembrane region" description="Helical" evidence="1">
    <location>
        <begin position="89"/>
        <end position="110"/>
    </location>
</feature>
<feature type="transmembrane region" description="Helical" evidence="1">
    <location>
        <begin position="251"/>
        <end position="271"/>
    </location>
</feature>
<dbReference type="Proteomes" id="UP001595556">
    <property type="component" value="Unassembled WGS sequence"/>
</dbReference>
<proteinExistence type="predicted"/>
<keyword evidence="1" id="KW-0812">Transmembrane</keyword>
<feature type="transmembrane region" description="Helical" evidence="1">
    <location>
        <begin position="283"/>
        <end position="307"/>
    </location>
</feature>
<feature type="transmembrane region" description="Helical" evidence="1">
    <location>
        <begin position="227"/>
        <end position="245"/>
    </location>
</feature>
<dbReference type="PANTHER" id="PTHR40400:SF1">
    <property type="entry name" value="SLR1512 PROTEIN"/>
    <property type="match status" value="1"/>
</dbReference>
<dbReference type="EMBL" id="JBHRTI010000003">
    <property type="protein sequence ID" value="MFC3146623.1"/>
    <property type="molecule type" value="Genomic_DNA"/>
</dbReference>
<evidence type="ECO:0000313" key="3">
    <source>
        <dbReference type="Proteomes" id="UP001595556"/>
    </source>
</evidence>
<feature type="transmembrane region" description="Helical" evidence="1">
    <location>
        <begin position="122"/>
        <end position="142"/>
    </location>
</feature>
<dbReference type="InterPro" id="IPR010293">
    <property type="entry name" value="Sbt_1"/>
</dbReference>
<accession>A0ABV7H1H9</accession>
<sequence>MDPIVLFFLLGMFAQFAKSDLKLPEALTDSISIYLLLAIGLKGGVTLHSAQVPGLAAKVIAVIVLGASIALIAYAVLRTLRFEKLDAASLCAHYGSVSVVTYAVCIDYLAARQIAVEAYTPMFVALMEAPGIIVGVLLARLADRGPGPHPTADQSWGQVMHEVFLNKGVLLLLGGLTIGAIAGPDRLKPFFLLYNDLFKGILGLFLIALGMQAAARLKDVLPYGARLIGFGIVAPVMFGAIGVFTGSLLGLSIGGMTVLGTLAASASYIAAPTAMQVAVPQANPALGIGAALGLTFPFNIVVGVPLYHQMAKLLAG</sequence>
<keyword evidence="1" id="KW-0472">Membrane</keyword>
<comment type="caution">
    <text evidence="2">The sequence shown here is derived from an EMBL/GenBank/DDBJ whole genome shotgun (WGS) entry which is preliminary data.</text>
</comment>
<feature type="transmembrane region" description="Helical" evidence="1">
    <location>
        <begin position="163"/>
        <end position="182"/>
    </location>
</feature>
<reference evidence="3" key="1">
    <citation type="journal article" date="2019" name="Int. J. Syst. Evol. Microbiol.">
        <title>The Global Catalogue of Microorganisms (GCM) 10K type strain sequencing project: providing services to taxonomists for standard genome sequencing and annotation.</title>
        <authorList>
            <consortium name="The Broad Institute Genomics Platform"/>
            <consortium name="The Broad Institute Genome Sequencing Center for Infectious Disease"/>
            <person name="Wu L."/>
            <person name="Ma J."/>
        </authorList>
    </citation>
    <scope>NUCLEOTIDE SEQUENCE [LARGE SCALE GENOMIC DNA]</scope>
    <source>
        <strain evidence="3">KCTC 52168</strain>
    </source>
</reference>
<organism evidence="2 3">
    <name type="scientific">Piscinibacterium candidicorallinum</name>
    <dbReference type="NCBI Taxonomy" id="1793872"/>
    <lineage>
        <taxon>Bacteria</taxon>
        <taxon>Pseudomonadati</taxon>
        <taxon>Pseudomonadota</taxon>
        <taxon>Betaproteobacteria</taxon>
        <taxon>Burkholderiales</taxon>
        <taxon>Piscinibacterium</taxon>
    </lineage>
</organism>
<feature type="transmembrane region" description="Helical" evidence="1">
    <location>
        <begin position="55"/>
        <end position="77"/>
    </location>
</feature>
<dbReference type="Pfam" id="PF05982">
    <property type="entry name" value="Sbt_1"/>
    <property type="match status" value="1"/>
</dbReference>
<keyword evidence="3" id="KW-1185">Reference proteome</keyword>
<dbReference type="PANTHER" id="PTHR40400">
    <property type="entry name" value="SLR1512 PROTEIN"/>
    <property type="match status" value="1"/>
</dbReference>